<dbReference type="InterPro" id="IPR036237">
    <property type="entry name" value="Xyl_isomerase-like_sf"/>
</dbReference>
<dbReference type="Proteomes" id="UP000651482">
    <property type="component" value="Unassembled WGS sequence"/>
</dbReference>
<dbReference type="AlphaFoldDB" id="A0A926DBI6"/>
<dbReference type="GO" id="GO:0016853">
    <property type="term" value="F:isomerase activity"/>
    <property type="evidence" value="ECO:0007669"/>
    <property type="project" value="UniProtKB-KW"/>
</dbReference>
<dbReference type="RefSeq" id="WP_249320449.1">
    <property type="nucleotide sequence ID" value="NZ_JACRSN010000025.1"/>
</dbReference>
<reference evidence="2" key="1">
    <citation type="submission" date="2020-08" db="EMBL/GenBank/DDBJ databases">
        <title>Genome public.</title>
        <authorList>
            <person name="Liu C."/>
            <person name="Sun Q."/>
        </authorList>
    </citation>
    <scope>NUCLEOTIDE SEQUENCE</scope>
    <source>
        <strain evidence="2">NSJ-40</strain>
    </source>
</reference>
<dbReference type="PANTHER" id="PTHR12110">
    <property type="entry name" value="HYDROXYPYRUVATE ISOMERASE"/>
    <property type="match status" value="1"/>
</dbReference>
<accession>A0A926DBI6</accession>
<feature type="domain" description="Xylose isomerase-like TIM barrel" evidence="1">
    <location>
        <begin position="23"/>
        <end position="259"/>
    </location>
</feature>
<dbReference type="SUPFAM" id="SSF51658">
    <property type="entry name" value="Xylose isomerase-like"/>
    <property type="match status" value="1"/>
</dbReference>
<sequence length="287" mass="31916">MRFGILYAYWTREWSGDYLYYAKKVKELGFDILEISAGDLLRMHDSEISVLRDLSKSLDLEISCNIGPPKQYDVASSDPAVRAAGIQFLTDIMKKMDLLDSRTLVGVMYTYWPNDFTDLDKPALWSRGVESCQVMGKTAQALGINMCLEVVNRFETPVLNTAEEAVRFCHEVGNPNVQILLDTFHMNIEEDNQADAIRTAGTLLGHLHVGEGNRKLPGQGSLPWGEIGQALRDIGYTGGVVMEPFVLQGGQVGRDIKVWRDLSGGADEKQLDRAAAAALETLKRNFL</sequence>
<evidence type="ECO:0000259" key="1">
    <source>
        <dbReference type="Pfam" id="PF01261"/>
    </source>
</evidence>
<name>A0A926DBI6_9FIRM</name>
<proteinExistence type="predicted"/>
<comment type="caution">
    <text evidence="2">The sequence shown here is derived from an EMBL/GenBank/DDBJ whole genome shotgun (WGS) entry which is preliminary data.</text>
</comment>
<keyword evidence="3" id="KW-1185">Reference proteome</keyword>
<dbReference type="InterPro" id="IPR013022">
    <property type="entry name" value="Xyl_isomerase-like_TIM-brl"/>
</dbReference>
<dbReference type="EMBL" id="JACRSN010000025">
    <property type="protein sequence ID" value="MBC8534832.1"/>
    <property type="molecule type" value="Genomic_DNA"/>
</dbReference>
<organism evidence="2 3">
    <name type="scientific">Yeguia hominis</name>
    <dbReference type="NCBI Taxonomy" id="2763662"/>
    <lineage>
        <taxon>Bacteria</taxon>
        <taxon>Bacillati</taxon>
        <taxon>Bacillota</taxon>
        <taxon>Clostridia</taxon>
        <taxon>Eubacteriales</taxon>
        <taxon>Yeguiaceae</taxon>
        <taxon>Yeguia</taxon>
    </lineage>
</organism>
<dbReference type="Pfam" id="PF01261">
    <property type="entry name" value="AP_endonuc_2"/>
    <property type="match status" value="1"/>
</dbReference>
<dbReference type="Gene3D" id="3.20.20.150">
    <property type="entry name" value="Divalent-metal-dependent TIM barrel enzymes"/>
    <property type="match status" value="1"/>
</dbReference>
<dbReference type="PANTHER" id="PTHR12110:SF41">
    <property type="entry name" value="INOSOSE DEHYDRATASE"/>
    <property type="match status" value="1"/>
</dbReference>
<evidence type="ECO:0000313" key="2">
    <source>
        <dbReference type="EMBL" id="MBC8534832.1"/>
    </source>
</evidence>
<gene>
    <name evidence="2" type="ORF">IAG03_12755</name>
</gene>
<dbReference type="InterPro" id="IPR050312">
    <property type="entry name" value="IolE/XylAMocC-like"/>
</dbReference>
<protein>
    <submittedName>
        <fullName evidence="2">Sugar phosphate isomerase/epimerase</fullName>
    </submittedName>
</protein>
<keyword evidence="2" id="KW-0413">Isomerase</keyword>
<evidence type="ECO:0000313" key="3">
    <source>
        <dbReference type="Proteomes" id="UP000651482"/>
    </source>
</evidence>